<dbReference type="PANTHER" id="PTHR24198:SF195">
    <property type="entry name" value="DEATH DOMAIN-CONTAINING PROTEIN"/>
    <property type="match status" value="1"/>
</dbReference>
<evidence type="ECO:0000313" key="5">
    <source>
        <dbReference type="EMBL" id="KAI1855784.1"/>
    </source>
</evidence>
<organism evidence="5 6">
    <name type="scientific">Neoarthrinium moseri</name>
    <dbReference type="NCBI Taxonomy" id="1658444"/>
    <lineage>
        <taxon>Eukaryota</taxon>
        <taxon>Fungi</taxon>
        <taxon>Dikarya</taxon>
        <taxon>Ascomycota</taxon>
        <taxon>Pezizomycotina</taxon>
        <taxon>Sordariomycetes</taxon>
        <taxon>Xylariomycetidae</taxon>
        <taxon>Amphisphaeriales</taxon>
        <taxon>Apiosporaceae</taxon>
        <taxon>Neoarthrinium</taxon>
    </lineage>
</organism>
<accession>A0A9Q0AIT3</accession>
<evidence type="ECO:0008006" key="7">
    <source>
        <dbReference type="Google" id="ProtNLM"/>
    </source>
</evidence>
<dbReference type="PROSITE" id="PS50088">
    <property type="entry name" value="ANK_REPEAT"/>
    <property type="match status" value="1"/>
</dbReference>
<dbReference type="InterPro" id="IPR036770">
    <property type="entry name" value="Ankyrin_rpt-contain_sf"/>
</dbReference>
<dbReference type="SUPFAM" id="SSF48403">
    <property type="entry name" value="Ankyrin repeat"/>
    <property type="match status" value="1"/>
</dbReference>
<dbReference type="Proteomes" id="UP000829685">
    <property type="component" value="Unassembled WGS sequence"/>
</dbReference>
<dbReference type="PANTHER" id="PTHR24198">
    <property type="entry name" value="ANKYRIN REPEAT AND PROTEIN KINASE DOMAIN-CONTAINING PROTEIN"/>
    <property type="match status" value="1"/>
</dbReference>
<evidence type="ECO:0000256" key="2">
    <source>
        <dbReference type="ARBA" id="ARBA00023043"/>
    </source>
</evidence>
<keyword evidence="1" id="KW-0677">Repeat</keyword>
<evidence type="ECO:0000256" key="1">
    <source>
        <dbReference type="ARBA" id="ARBA00022737"/>
    </source>
</evidence>
<feature type="region of interest" description="Disordered" evidence="4">
    <location>
        <begin position="164"/>
        <end position="197"/>
    </location>
</feature>
<proteinExistence type="predicted"/>
<dbReference type="Gene3D" id="1.25.40.20">
    <property type="entry name" value="Ankyrin repeat-containing domain"/>
    <property type="match status" value="1"/>
</dbReference>
<dbReference type="EMBL" id="JAFIMR010000050">
    <property type="protein sequence ID" value="KAI1855784.1"/>
    <property type="molecule type" value="Genomic_DNA"/>
</dbReference>
<feature type="repeat" description="ANK" evidence="3">
    <location>
        <begin position="419"/>
        <end position="451"/>
    </location>
</feature>
<sequence length="540" mass="59969">MEPCQDGSAAPTITECLQQHLDFIRREYVDNKKSIIELKTTLQVEVGIDFSMSTLQKFLKTYGIHKNTKEEHWKWAEHCFKKRKIGEGKESELLIRNQLVDEATRQKRVRNHLSLSEQHTILDQPTPPAPTGWCVRTPQGICADEEHVPLGPDSPGYQAIVSAGNVDCDGSEPSPQGEYEDEEKSPVLPETSQRQQFSPVEADEEAINLLPVNSATTANSIYNRASTATPELAMTDQNYVLSQDYAQNMADDEDVAMYIAAFESLNLAPRFALWESSIGHDETHRSLTTETLVRLLEGCGLFSSYWRLLGVDMAPEAVATRYDNIAALVSTSIPWHPDFVDFEESLDLTYDFVAAIEVLYATYHGDITRLDTAVGELNLDMNFDLLNTALFIAVRQNNRQQTDFLLSSGLCQVNWQATDGTTCVHQAAIHNQPETLELILTKGADLEIKCSRGETAFFKICGSREHETVSRLLVKAGAEMHTSNAQGNGAFCMAAANQDTEAIDTMISRGMNPTKGTLCDWCPFHSDGGIPISGFTEICL</sequence>
<evidence type="ECO:0000256" key="4">
    <source>
        <dbReference type="SAM" id="MobiDB-lite"/>
    </source>
</evidence>
<dbReference type="Pfam" id="PF12796">
    <property type="entry name" value="Ank_2"/>
    <property type="match status" value="1"/>
</dbReference>
<evidence type="ECO:0000256" key="3">
    <source>
        <dbReference type="PROSITE-ProRule" id="PRU00023"/>
    </source>
</evidence>
<dbReference type="AlphaFoldDB" id="A0A9Q0AIT3"/>
<name>A0A9Q0AIT3_9PEZI</name>
<reference evidence="5" key="1">
    <citation type="submission" date="2021-03" db="EMBL/GenBank/DDBJ databases">
        <title>Revisited historic fungal species revealed as producer of novel bioactive compounds through whole genome sequencing and comparative genomics.</title>
        <authorList>
            <person name="Vignolle G.A."/>
            <person name="Hochenegger N."/>
            <person name="Mach R.L."/>
            <person name="Mach-Aigner A.R."/>
            <person name="Javad Rahimi M."/>
            <person name="Salim K.A."/>
            <person name="Chan C.M."/>
            <person name="Lim L.B.L."/>
            <person name="Cai F."/>
            <person name="Druzhinina I.S."/>
            <person name="U'Ren J.M."/>
            <person name="Derntl C."/>
        </authorList>
    </citation>
    <scope>NUCLEOTIDE SEQUENCE</scope>
    <source>
        <strain evidence="5">TUCIM 5799</strain>
    </source>
</reference>
<comment type="caution">
    <text evidence="5">The sequence shown here is derived from an EMBL/GenBank/DDBJ whole genome shotgun (WGS) entry which is preliminary data.</text>
</comment>
<dbReference type="PROSITE" id="PS50297">
    <property type="entry name" value="ANK_REP_REGION"/>
    <property type="match status" value="1"/>
</dbReference>
<dbReference type="SMART" id="SM00248">
    <property type="entry name" value="ANK"/>
    <property type="match status" value="4"/>
</dbReference>
<keyword evidence="6" id="KW-1185">Reference proteome</keyword>
<evidence type="ECO:0000313" key="6">
    <source>
        <dbReference type="Proteomes" id="UP000829685"/>
    </source>
</evidence>
<gene>
    <name evidence="5" type="ORF">JX265_012229</name>
</gene>
<dbReference type="InterPro" id="IPR002110">
    <property type="entry name" value="Ankyrin_rpt"/>
</dbReference>
<protein>
    <recommendedName>
        <fullName evidence="7">Clr5 domain-containing protein</fullName>
    </recommendedName>
</protein>
<keyword evidence="2 3" id="KW-0040">ANK repeat</keyword>